<gene>
    <name evidence="2" type="ORF">DFR71_2393</name>
</gene>
<dbReference type="RefSeq" id="WP_067444443.1">
    <property type="nucleotide sequence ID" value="NZ_SMFR01000002.1"/>
</dbReference>
<feature type="domain" description="DUF4440" evidence="1">
    <location>
        <begin position="14"/>
        <end position="120"/>
    </location>
</feature>
<sequence>MTDTLATAEIESTIRSLEDARYAAVVAGDIEGFAAFAHPELLYTHSNAAVDTLDSYLEKLRTGFYVYHRIDHPVHKIVVVGDTVLVSGEMRADITAGGVRKQLANSALAVWVRDGGRWLLLGYGPTVIPGAI</sequence>
<name>A0A4V2PB78_9NOCA</name>
<accession>A0A4V2PB78</accession>
<dbReference type="EMBL" id="SMFR01000002">
    <property type="protein sequence ID" value="TCJ96365.1"/>
    <property type="molecule type" value="Genomic_DNA"/>
</dbReference>
<organism evidence="2 3">
    <name type="scientific">Nocardia alba</name>
    <dbReference type="NCBI Taxonomy" id="225051"/>
    <lineage>
        <taxon>Bacteria</taxon>
        <taxon>Bacillati</taxon>
        <taxon>Actinomycetota</taxon>
        <taxon>Actinomycetes</taxon>
        <taxon>Mycobacteriales</taxon>
        <taxon>Nocardiaceae</taxon>
        <taxon>Nocardia</taxon>
    </lineage>
</organism>
<dbReference type="Gene3D" id="3.10.450.50">
    <property type="match status" value="1"/>
</dbReference>
<keyword evidence="3" id="KW-1185">Reference proteome</keyword>
<dbReference type="Pfam" id="PF14534">
    <property type="entry name" value="DUF4440"/>
    <property type="match status" value="1"/>
</dbReference>
<evidence type="ECO:0000259" key="1">
    <source>
        <dbReference type="Pfam" id="PF14534"/>
    </source>
</evidence>
<reference evidence="2 3" key="1">
    <citation type="submission" date="2019-03" db="EMBL/GenBank/DDBJ databases">
        <title>Genomic Encyclopedia of Type Strains, Phase IV (KMG-IV): sequencing the most valuable type-strain genomes for metagenomic binning, comparative biology and taxonomic classification.</title>
        <authorList>
            <person name="Goeker M."/>
        </authorList>
    </citation>
    <scope>NUCLEOTIDE SEQUENCE [LARGE SCALE GENOMIC DNA]</scope>
    <source>
        <strain evidence="2 3">DSM 44684</strain>
    </source>
</reference>
<dbReference type="SUPFAM" id="SSF54427">
    <property type="entry name" value="NTF2-like"/>
    <property type="match status" value="1"/>
</dbReference>
<dbReference type="STRING" id="1210063.GCA_001612665_00056"/>
<dbReference type="Proteomes" id="UP000294856">
    <property type="component" value="Unassembled WGS sequence"/>
</dbReference>
<dbReference type="InterPro" id="IPR027843">
    <property type="entry name" value="DUF4440"/>
</dbReference>
<dbReference type="OrthoDB" id="8912653at2"/>
<protein>
    <submittedName>
        <fullName evidence="2">Uncharacterized protein DUF4440</fullName>
    </submittedName>
</protein>
<dbReference type="AlphaFoldDB" id="A0A4V2PB78"/>
<evidence type="ECO:0000313" key="3">
    <source>
        <dbReference type="Proteomes" id="UP000294856"/>
    </source>
</evidence>
<comment type="caution">
    <text evidence="2">The sequence shown here is derived from an EMBL/GenBank/DDBJ whole genome shotgun (WGS) entry which is preliminary data.</text>
</comment>
<evidence type="ECO:0000313" key="2">
    <source>
        <dbReference type="EMBL" id="TCJ96365.1"/>
    </source>
</evidence>
<dbReference type="InterPro" id="IPR032710">
    <property type="entry name" value="NTF2-like_dom_sf"/>
</dbReference>
<proteinExistence type="predicted"/>